<dbReference type="PANTHER" id="PTHR16320:SF1">
    <property type="entry name" value="SPHINGOMYELINASE DDB_G0288017"/>
    <property type="match status" value="1"/>
</dbReference>
<feature type="domain" description="Inositol polyphosphate-related phosphatase" evidence="2">
    <location>
        <begin position="55"/>
        <end position="222"/>
    </location>
</feature>
<name>A0A9P4J7R3_9PEZI</name>
<accession>A0A9P4J7R3</accession>
<dbReference type="GO" id="GO:0005737">
    <property type="term" value="C:cytoplasm"/>
    <property type="evidence" value="ECO:0007669"/>
    <property type="project" value="TreeGrafter"/>
</dbReference>
<evidence type="ECO:0000259" key="2">
    <source>
        <dbReference type="Pfam" id="PF22669"/>
    </source>
</evidence>
<gene>
    <name evidence="3" type="ORF">K461DRAFT_291864</name>
</gene>
<proteinExistence type="predicted"/>
<dbReference type="InterPro" id="IPR036691">
    <property type="entry name" value="Endo/exonu/phosph_ase_sf"/>
</dbReference>
<feature type="chain" id="PRO_5040393543" description="Inositol polyphosphate-related phosphatase domain-containing protein" evidence="1">
    <location>
        <begin position="18"/>
        <end position="297"/>
    </location>
</feature>
<keyword evidence="1" id="KW-0732">Signal</keyword>
<evidence type="ECO:0000256" key="1">
    <source>
        <dbReference type="SAM" id="SignalP"/>
    </source>
</evidence>
<dbReference type="Gene3D" id="3.60.10.10">
    <property type="entry name" value="Endonuclease/exonuclease/phosphatase"/>
    <property type="match status" value="1"/>
</dbReference>
<feature type="signal peptide" evidence="1">
    <location>
        <begin position="1"/>
        <end position="17"/>
    </location>
</feature>
<dbReference type="Pfam" id="PF22669">
    <property type="entry name" value="Exo_endo_phos2"/>
    <property type="match status" value="1"/>
</dbReference>
<organism evidence="3 4">
    <name type="scientific">Myriangium duriaei CBS 260.36</name>
    <dbReference type="NCBI Taxonomy" id="1168546"/>
    <lineage>
        <taxon>Eukaryota</taxon>
        <taxon>Fungi</taxon>
        <taxon>Dikarya</taxon>
        <taxon>Ascomycota</taxon>
        <taxon>Pezizomycotina</taxon>
        <taxon>Dothideomycetes</taxon>
        <taxon>Dothideomycetidae</taxon>
        <taxon>Myriangiales</taxon>
        <taxon>Myriangiaceae</taxon>
        <taxon>Myriangium</taxon>
    </lineage>
</organism>
<dbReference type="PANTHER" id="PTHR16320">
    <property type="entry name" value="SPHINGOMYELINASE FAMILY MEMBER"/>
    <property type="match status" value="1"/>
</dbReference>
<dbReference type="EMBL" id="ML996083">
    <property type="protein sequence ID" value="KAF2154967.1"/>
    <property type="molecule type" value="Genomic_DNA"/>
</dbReference>
<evidence type="ECO:0000313" key="4">
    <source>
        <dbReference type="Proteomes" id="UP000799439"/>
    </source>
</evidence>
<keyword evidence="4" id="KW-1185">Reference proteome</keyword>
<dbReference type="OrthoDB" id="40902at2759"/>
<dbReference type="GO" id="GO:0046856">
    <property type="term" value="P:phosphatidylinositol dephosphorylation"/>
    <property type="evidence" value="ECO:0007669"/>
    <property type="project" value="InterPro"/>
</dbReference>
<protein>
    <recommendedName>
        <fullName evidence="2">Inositol polyphosphate-related phosphatase domain-containing protein</fullName>
    </recommendedName>
</protein>
<evidence type="ECO:0000313" key="3">
    <source>
        <dbReference type="EMBL" id="KAF2154967.1"/>
    </source>
</evidence>
<dbReference type="GO" id="GO:0016791">
    <property type="term" value="F:phosphatase activity"/>
    <property type="evidence" value="ECO:0007669"/>
    <property type="project" value="InterPro"/>
</dbReference>
<dbReference type="SUPFAM" id="SSF56219">
    <property type="entry name" value="DNase I-like"/>
    <property type="match status" value="1"/>
</dbReference>
<sequence length="297" mass="31993">MRSFTAAFLSLSASALAQSSGSFNVLSFNVAGLPAILNNNDVPGDKTTNAKLIGQKLKAGGDGVSYDVVHMQEDFNYHSYIYAGATFAYRTATSGGVPFGSGLNTVANYPWTGLDRVKWDKCYINQGDCLTPKGFTFMRMQIAPGVEIDFYNLHADAGDEKADHDARASNFAQVGSYVAAHSADRPVMIFGDTNDRYTTADESINSLRDGAGLRDAWVDLINGGVTPTKGTTANPCTSNPSPILTCEVVDKVLYRGNSSVKLTATSFEYAGKRFLQPDGNVLSDHDPLLVNIEWELV</sequence>
<comment type="caution">
    <text evidence="3">The sequence shown here is derived from an EMBL/GenBank/DDBJ whole genome shotgun (WGS) entry which is preliminary data.</text>
</comment>
<dbReference type="InterPro" id="IPR000300">
    <property type="entry name" value="IPPc"/>
</dbReference>
<dbReference type="InterPro" id="IPR038772">
    <property type="entry name" value="Sph/SMPD2-like"/>
</dbReference>
<dbReference type="AlphaFoldDB" id="A0A9P4J7R3"/>
<dbReference type="Proteomes" id="UP000799439">
    <property type="component" value="Unassembled WGS sequence"/>
</dbReference>
<dbReference type="GO" id="GO:0004767">
    <property type="term" value="F:sphingomyelin phosphodiesterase activity"/>
    <property type="evidence" value="ECO:0007669"/>
    <property type="project" value="InterPro"/>
</dbReference>
<reference evidence="3" key="1">
    <citation type="journal article" date="2020" name="Stud. Mycol.">
        <title>101 Dothideomycetes genomes: a test case for predicting lifestyles and emergence of pathogens.</title>
        <authorList>
            <person name="Haridas S."/>
            <person name="Albert R."/>
            <person name="Binder M."/>
            <person name="Bloem J."/>
            <person name="Labutti K."/>
            <person name="Salamov A."/>
            <person name="Andreopoulos B."/>
            <person name="Baker S."/>
            <person name="Barry K."/>
            <person name="Bills G."/>
            <person name="Bluhm B."/>
            <person name="Cannon C."/>
            <person name="Castanera R."/>
            <person name="Culley D."/>
            <person name="Daum C."/>
            <person name="Ezra D."/>
            <person name="Gonzalez J."/>
            <person name="Henrissat B."/>
            <person name="Kuo A."/>
            <person name="Liang C."/>
            <person name="Lipzen A."/>
            <person name="Lutzoni F."/>
            <person name="Magnuson J."/>
            <person name="Mondo S."/>
            <person name="Nolan M."/>
            <person name="Ohm R."/>
            <person name="Pangilinan J."/>
            <person name="Park H.-J."/>
            <person name="Ramirez L."/>
            <person name="Alfaro M."/>
            <person name="Sun H."/>
            <person name="Tritt A."/>
            <person name="Yoshinaga Y."/>
            <person name="Zwiers L.-H."/>
            <person name="Turgeon B."/>
            <person name="Goodwin S."/>
            <person name="Spatafora J."/>
            <person name="Crous P."/>
            <person name="Grigoriev I."/>
        </authorList>
    </citation>
    <scope>NUCLEOTIDE SEQUENCE</scope>
    <source>
        <strain evidence="3">CBS 260.36</strain>
    </source>
</reference>